<proteinExistence type="predicted"/>
<comment type="caution">
    <text evidence="2">The sequence shown here is derived from an EMBL/GenBank/DDBJ whole genome shotgun (WGS) entry which is preliminary data.</text>
</comment>
<feature type="transmembrane region" description="Helical" evidence="1">
    <location>
        <begin position="89"/>
        <end position="106"/>
    </location>
</feature>
<keyword evidence="1" id="KW-0472">Membrane</keyword>
<feature type="transmembrane region" description="Helical" evidence="1">
    <location>
        <begin position="126"/>
        <end position="145"/>
    </location>
</feature>
<reference evidence="2 3" key="1">
    <citation type="submission" date="2016-03" db="EMBL/GenBank/DDBJ databases">
        <title>Genome sequence of Pontibacter sp. nov., of the family cytophagaceae, isolated from marine sediment of the Yellow Sea, China.</title>
        <authorList>
            <person name="Zhang G."/>
            <person name="Zhang R."/>
        </authorList>
    </citation>
    <scope>NUCLEOTIDE SEQUENCE [LARGE SCALE GENOMIC DNA]</scope>
    <source>
        <strain evidence="2 3">S10-8</strain>
    </source>
</reference>
<dbReference type="AlphaFoldDB" id="A0A1Q5PEY5"/>
<organism evidence="2 3">
    <name type="scientific">Pontibacter flavimaris</name>
    <dbReference type="NCBI Taxonomy" id="1797110"/>
    <lineage>
        <taxon>Bacteria</taxon>
        <taxon>Pseudomonadati</taxon>
        <taxon>Bacteroidota</taxon>
        <taxon>Cytophagia</taxon>
        <taxon>Cytophagales</taxon>
        <taxon>Hymenobacteraceae</taxon>
        <taxon>Pontibacter</taxon>
    </lineage>
</organism>
<dbReference type="Proteomes" id="UP000186551">
    <property type="component" value="Unassembled WGS sequence"/>
</dbReference>
<name>A0A1Q5PEY5_9BACT</name>
<dbReference type="RefSeq" id="WP_073851430.1">
    <property type="nucleotide sequence ID" value="NZ_LVWA01000004.1"/>
</dbReference>
<keyword evidence="1" id="KW-0812">Transmembrane</keyword>
<dbReference type="EMBL" id="LVWA01000004">
    <property type="protein sequence ID" value="OKL40810.1"/>
    <property type="molecule type" value="Genomic_DNA"/>
</dbReference>
<evidence type="ECO:0000256" key="1">
    <source>
        <dbReference type="SAM" id="Phobius"/>
    </source>
</evidence>
<feature type="transmembrane region" description="Helical" evidence="1">
    <location>
        <begin position="56"/>
        <end position="77"/>
    </location>
</feature>
<dbReference type="OrthoDB" id="851864at2"/>
<evidence type="ECO:0000313" key="3">
    <source>
        <dbReference type="Proteomes" id="UP000186551"/>
    </source>
</evidence>
<dbReference type="STRING" id="1797110.A3841_13250"/>
<accession>A0A1Q5PEY5</accession>
<keyword evidence="1" id="KW-1133">Transmembrane helix</keyword>
<gene>
    <name evidence="2" type="ORF">A3841_13250</name>
</gene>
<protein>
    <submittedName>
        <fullName evidence="2">Uncharacterized protein</fullName>
    </submittedName>
</protein>
<keyword evidence="3" id="KW-1185">Reference proteome</keyword>
<evidence type="ECO:0000313" key="2">
    <source>
        <dbReference type="EMBL" id="OKL40810.1"/>
    </source>
</evidence>
<sequence length="146" mass="17130">MQMAAPGGAAFLFCLGLVIFSRMKKDLNKLDLMIAALYLRYRRREDHWLSAFWTKLFFGLLGMVWAWCLFEWSLYLIGFPRPDFIHEPYFMGVIFGLWSLSGFIIHKSTLSFEELSTIDLYPEEYIRGNKLAFYITILTAVIILLH</sequence>